<dbReference type="InterPro" id="IPR009081">
    <property type="entry name" value="PP-bd_ACP"/>
</dbReference>
<dbReference type="Pfam" id="PF00501">
    <property type="entry name" value="AMP-binding"/>
    <property type="match status" value="1"/>
</dbReference>
<dbReference type="EMBL" id="BSBI01000001">
    <property type="protein sequence ID" value="GLF92673.1"/>
    <property type="molecule type" value="Genomic_DNA"/>
</dbReference>
<evidence type="ECO:0000313" key="6">
    <source>
        <dbReference type="Proteomes" id="UP001291653"/>
    </source>
</evidence>
<organism evidence="5 6">
    <name type="scientific">Streptomyces yaizuensis</name>
    <dbReference type="NCBI Taxonomy" id="2989713"/>
    <lineage>
        <taxon>Bacteria</taxon>
        <taxon>Bacillati</taxon>
        <taxon>Actinomycetota</taxon>
        <taxon>Actinomycetes</taxon>
        <taxon>Kitasatosporales</taxon>
        <taxon>Streptomycetaceae</taxon>
        <taxon>Streptomyces</taxon>
    </lineage>
</organism>
<feature type="compositionally biased region" description="Pro residues" evidence="3">
    <location>
        <begin position="609"/>
        <end position="626"/>
    </location>
</feature>
<dbReference type="InterPro" id="IPR025110">
    <property type="entry name" value="AMP-bd_C"/>
</dbReference>
<dbReference type="PROSITE" id="PS50075">
    <property type="entry name" value="CARRIER"/>
    <property type="match status" value="1"/>
</dbReference>
<dbReference type="Gene3D" id="3.40.50.12780">
    <property type="entry name" value="N-terminal domain of ligase-like"/>
    <property type="match status" value="1"/>
</dbReference>
<dbReference type="PANTHER" id="PTHR45527">
    <property type="entry name" value="NONRIBOSOMAL PEPTIDE SYNTHETASE"/>
    <property type="match status" value="1"/>
</dbReference>
<feature type="region of interest" description="Disordered" evidence="3">
    <location>
        <begin position="605"/>
        <end position="626"/>
    </location>
</feature>
<dbReference type="InterPro" id="IPR036736">
    <property type="entry name" value="ACP-like_sf"/>
</dbReference>
<reference evidence="5 6" key="1">
    <citation type="submission" date="2022-10" db="EMBL/GenBank/DDBJ databases">
        <title>Draft genome sequence of Streptomyces sp. YSPA8.</title>
        <authorList>
            <person name="Moriuchi R."/>
            <person name="Dohra H."/>
            <person name="Yamamura H."/>
            <person name="Kodani S."/>
        </authorList>
    </citation>
    <scope>NUCLEOTIDE SEQUENCE [LARGE SCALE GENOMIC DNA]</scope>
    <source>
        <strain evidence="5 6">YSPA8</strain>
    </source>
</reference>
<evidence type="ECO:0000256" key="3">
    <source>
        <dbReference type="SAM" id="MobiDB-lite"/>
    </source>
</evidence>
<keyword evidence="2" id="KW-0597">Phosphoprotein</keyword>
<evidence type="ECO:0000259" key="4">
    <source>
        <dbReference type="PROSITE" id="PS50075"/>
    </source>
</evidence>
<dbReference type="PROSITE" id="PS00455">
    <property type="entry name" value="AMP_BINDING"/>
    <property type="match status" value="1"/>
</dbReference>
<dbReference type="InterPro" id="IPR010071">
    <property type="entry name" value="AA_adenyl_dom"/>
</dbReference>
<sequence length="626" mass="66198">MPDLPTGPPWPSCGLYELIARQADRTPAREAVRCGPHSLNYRELIGAAQTAADRLVRRGAGPGDRIAVTVDRSADLPVALLAVLRSGAAFVPVDPAYPPERQEHMLRDAGALLTVTNRRCADRVRTPGVLVLDEEEPGAPAGGTPEALRRSAGPEDLAYLMYTSGSTGRPKGVAVDHRCLVKGVLAMASVVRPGPDDVWLALTSASFDPVLVELFLPLMTGGSVVMAEEQQILDGHALGELLDGSGADVLQATPLIWSMLLDGGWRGGLRVALCGGEPLTPSLAAALSQRSREVWNIYGPTETTIWSTAHRVTPADQGVVPVGRPLPDTEVHLLDGDRRPVVRGERGEVWIGGGGVARGYAGQPALTAERFVPDPFGPPGGRLYRTGDLGRQRPDGTLELLGRADHQVKIRGHRVEPGEIESWLAEEPSVAEAVVLPRQDGDQLRLVAYVRPQRGAVCTEARLREHAEIRLPRPMLPAAYLMVDTWPRTPNGKIDRRALPEPPARATGPATGPGDGGDAAPDRSTDGSTDGTVRTLAGIWQEVLSIGTPPAPGADFFALGGTSLDIMRMVTSVRARFGVRLNAARMMRATTLADQAALVGAAVTAAAPAPEPAPEPAPDTAPGSQP</sequence>
<dbReference type="InterPro" id="IPR020845">
    <property type="entry name" value="AMP-binding_CS"/>
</dbReference>
<gene>
    <name evidence="5" type="ORF">SYYSPA8_00270</name>
</gene>
<dbReference type="Proteomes" id="UP001291653">
    <property type="component" value="Unassembled WGS sequence"/>
</dbReference>
<keyword evidence="6" id="KW-1185">Reference proteome</keyword>
<proteinExistence type="predicted"/>
<dbReference type="InterPro" id="IPR020459">
    <property type="entry name" value="AMP-binding"/>
</dbReference>
<accession>A0ABQ5NQK3</accession>
<name>A0ABQ5NQK3_9ACTN</name>
<feature type="region of interest" description="Disordered" evidence="3">
    <location>
        <begin position="491"/>
        <end position="532"/>
    </location>
</feature>
<dbReference type="InterPro" id="IPR045851">
    <property type="entry name" value="AMP-bd_C_sf"/>
</dbReference>
<dbReference type="InterPro" id="IPR000873">
    <property type="entry name" value="AMP-dep_synth/lig_dom"/>
</dbReference>
<feature type="domain" description="Carrier" evidence="4">
    <location>
        <begin position="527"/>
        <end position="603"/>
    </location>
</feature>
<dbReference type="InterPro" id="IPR020806">
    <property type="entry name" value="PKS_PP-bd"/>
</dbReference>
<dbReference type="Pfam" id="PF00550">
    <property type="entry name" value="PP-binding"/>
    <property type="match status" value="1"/>
</dbReference>
<dbReference type="Gene3D" id="3.30.300.30">
    <property type="match status" value="1"/>
</dbReference>
<keyword evidence="1" id="KW-0596">Phosphopantetheine</keyword>
<evidence type="ECO:0000313" key="5">
    <source>
        <dbReference type="EMBL" id="GLF92673.1"/>
    </source>
</evidence>
<dbReference type="Pfam" id="PF13193">
    <property type="entry name" value="AMP-binding_C"/>
    <property type="match status" value="1"/>
</dbReference>
<dbReference type="PANTHER" id="PTHR45527:SF1">
    <property type="entry name" value="FATTY ACID SYNTHASE"/>
    <property type="match status" value="1"/>
</dbReference>
<dbReference type="Gene3D" id="1.10.1200.10">
    <property type="entry name" value="ACP-like"/>
    <property type="match status" value="1"/>
</dbReference>
<dbReference type="SMART" id="SM00823">
    <property type="entry name" value="PKS_PP"/>
    <property type="match status" value="1"/>
</dbReference>
<protein>
    <submittedName>
        <fullName evidence="5">Non-ribosomal peptide synthetase</fullName>
    </submittedName>
</protein>
<dbReference type="SUPFAM" id="SSF56801">
    <property type="entry name" value="Acetyl-CoA synthetase-like"/>
    <property type="match status" value="1"/>
</dbReference>
<dbReference type="InterPro" id="IPR042099">
    <property type="entry name" value="ANL_N_sf"/>
</dbReference>
<dbReference type="RefSeq" id="WP_323444801.1">
    <property type="nucleotide sequence ID" value="NZ_BSBI01000001.1"/>
</dbReference>
<comment type="caution">
    <text evidence="5">The sequence shown here is derived from an EMBL/GenBank/DDBJ whole genome shotgun (WGS) entry which is preliminary data.</text>
</comment>
<evidence type="ECO:0000256" key="2">
    <source>
        <dbReference type="ARBA" id="ARBA00022553"/>
    </source>
</evidence>
<evidence type="ECO:0000256" key="1">
    <source>
        <dbReference type="ARBA" id="ARBA00022450"/>
    </source>
</evidence>
<dbReference type="SUPFAM" id="SSF47336">
    <property type="entry name" value="ACP-like"/>
    <property type="match status" value="1"/>
</dbReference>
<dbReference type="PRINTS" id="PR00154">
    <property type="entry name" value="AMPBINDING"/>
</dbReference>
<dbReference type="NCBIfam" id="TIGR01733">
    <property type="entry name" value="AA-adenyl-dom"/>
    <property type="match status" value="1"/>
</dbReference>